<dbReference type="GO" id="GO:0016301">
    <property type="term" value="F:kinase activity"/>
    <property type="evidence" value="ECO:0007669"/>
    <property type="project" value="UniProtKB-KW"/>
</dbReference>
<dbReference type="InterPro" id="IPR031475">
    <property type="entry name" value="NBD_C"/>
</dbReference>
<dbReference type="Proteomes" id="UP000502508">
    <property type="component" value="Chromosome"/>
</dbReference>
<gene>
    <name evidence="9" type="ORF">Pflav_026150</name>
</gene>
<dbReference type="Pfam" id="PF17042">
    <property type="entry name" value="NBD_C"/>
    <property type="match status" value="1"/>
</dbReference>
<dbReference type="EMBL" id="AP022870">
    <property type="protein sequence ID" value="BCB76205.1"/>
    <property type="molecule type" value="Genomic_DNA"/>
</dbReference>
<dbReference type="Pfam" id="PF07005">
    <property type="entry name" value="SBD_N"/>
    <property type="match status" value="1"/>
</dbReference>
<keyword evidence="6" id="KW-0119">Carbohydrate metabolism</keyword>
<dbReference type="InterPro" id="IPR042213">
    <property type="entry name" value="NBD_C_sf"/>
</dbReference>
<protein>
    <submittedName>
        <fullName evidence="9">Uncharacterized protein</fullName>
    </submittedName>
</protein>
<keyword evidence="4" id="KW-0418">Kinase</keyword>
<evidence type="ECO:0000313" key="10">
    <source>
        <dbReference type="Proteomes" id="UP000502508"/>
    </source>
</evidence>
<evidence type="ECO:0000256" key="3">
    <source>
        <dbReference type="ARBA" id="ARBA00022741"/>
    </source>
</evidence>
<evidence type="ECO:0000256" key="4">
    <source>
        <dbReference type="ARBA" id="ARBA00022777"/>
    </source>
</evidence>
<dbReference type="Gene3D" id="3.40.50.10840">
    <property type="entry name" value="Putative sugar-binding, N-terminal domain"/>
    <property type="match status" value="1"/>
</dbReference>
<keyword evidence="3" id="KW-0547">Nucleotide-binding</keyword>
<reference evidence="9 10" key="2">
    <citation type="submission" date="2020-03" db="EMBL/GenBank/DDBJ databases">
        <authorList>
            <person name="Ichikawa N."/>
            <person name="Kimura A."/>
            <person name="Kitahashi Y."/>
            <person name="Uohara A."/>
        </authorList>
    </citation>
    <scope>NUCLEOTIDE SEQUENCE [LARGE SCALE GENOMIC DNA]</scope>
    <source>
        <strain evidence="9 10">NBRC 107702</strain>
    </source>
</reference>
<keyword evidence="10" id="KW-1185">Reference proteome</keyword>
<dbReference type="InterPro" id="IPR010737">
    <property type="entry name" value="4-carb_acid_sugar_kinase_N"/>
</dbReference>
<keyword evidence="5" id="KW-0067">ATP-binding</keyword>
<dbReference type="KEGG" id="pfla:Pflav_026150"/>
<comment type="similarity">
    <text evidence="1">Belongs to the four-carbon acid sugar kinase family.</text>
</comment>
<evidence type="ECO:0000313" key="9">
    <source>
        <dbReference type="EMBL" id="BCB76205.1"/>
    </source>
</evidence>
<dbReference type="Gene3D" id="3.40.980.20">
    <property type="entry name" value="Four-carbon acid sugar kinase, nucleotide binding domain"/>
    <property type="match status" value="1"/>
</dbReference>
<dbReference type="RefSeq" id="WP_173036311.1">
    <property type="nucleotide sequence ID" value="NZ_AP022870.1"/>
</dbReference>
<evidence type="ECO:0000256" key="2">
    <source>
        <dbReference type="ARBA" id="ARBA00022679"/>
    </source>
</evidence>
<dbReference type="GO" id="GO:0005524">
    <property type="term" value="F:ATP binding"/>
    <property type="evidence" value="ECO:0007669"/>
    <property type="project" value="UniProtKB-KW"/>
</dbReference>
<dbReference type="AlphaFoldDB" id="A0A6F8XQU3"/>
<feature type="domain" description="Four-carbon acid sugar kinase nucleotide binding" evidence="8">
    <location>
        <begin position="298"/>
        <end position="464"/>
    </location>
</feature>
<dbReference type="InterPro" id="IPR037051">
    <property type="entry name" value="4-carb_acid_sugar_kinase_N_sf"/>
</dbReference>
<reference evidence="9 10" key="1">
    <citation type="submission" date="2020-03" db="EMBL/GenBank/DDBJ databases">
        <title>Whole genome shotgun sequence of Phytohabitans flavus NBRC 107702.</title>
        <authorList>
            <person name="Komaki H."/>
            <person name="Tamura T."/>
        </authorList>
    </citation>
    <scope>NUCLEOTIDE SEQUENCE [LARGE SCALE GENOMIC DNA]</scope>
    <source>
        <strain evidence="9 10">NBRC 107702</strain>
    </source>
</reference>
<keyword evidence="2" id="KW-0808">Transferase</keyword>
<accession>A0A6F8XQU3</accession>
<dbReference type="SUPFAM" id="SSF142764">
    <property type="entry name" value="YgbK-like"/>
    <property type="match status" value="1"/>
</dbReference>
<evidence type="ECO:0000256" key="6">
    <source>
        <dbReference type="ARBA" id="ARBA00023277"/>
    </source>
</evidence>
<organism evidence="9 10">
    <name type="scientific">Phytohabitans flavus</name>
    <dbReference type="NCBI Taxonomy" id="1076124"/>
    <lineage>
        <taxon>Bacteria</taxon>
        <taxon>Bacillati</taxon>
        <taxon>Actinomycetota</taxon>
        <taxon>Actinomycetes</taxon>
        <taxon>Micromonosporales</taxon>
        <taxon>Micromonosporaceae</taxon>
    </lineage>
</organism>
<feature type="domain" description="Four-carbon acid sugar kinase N-terminal" evidence="7">
    <location>
        <begin position="31"/>
        <end position="273"/>
    </location>
</feature>
<sequence length="477" mass="49862">MTPWGSLPEVVARGDLPAEIRGLRAASGRILVALDDDPTGSQSVHGVEVVTVRDPEEYRAALPGPTPTGFVLTNTRGMAEPAACAVNAEVAADLFRIAAERDAPLDLVSRGDSTLRGHFLAEIEALDAARRTATGRGHDAVLVVPAYLEAGRVTVHDVHWARTGDEWLPVGETESARDATFGYRSSNLRDYVVEMGRGTLTESRVSSIGLDDIRTGGPDRVAELLDAAPAGGFVVVNALDNSDLDTVALAALTVQSVGKAFLYRTGPSFVRALAGQDPRPPLAPTDIWADGHPAGHGLIVVGSHVGRTSRQLAALRERVPLKEIEVDVAALLARDAEERRAYAAEAGAAAAQALRDSHVLVLTSRGLVATGDRDASLRIARDVSAAVAAVARSALDGNPAWVLAKGGITSHEVAVDGLGIRRAEVSGQLFPGMVSLLRPRSADPRALGKPYVVFAGNVGDDDALADVVARMDGTTGG</sequence>
<evidence type="ECO:0000256" key="5">
    <source>
        <dbReference type="ARBA" id="ARBA00022840"/>
    </source>
</evidence>
<evidence type="ECO:0000259" key="8">
    <source>
        <dbReference type="Pfam" id="PF17042"/>
    </source>
</evidence>
<name>A0A6F8XQU3_9ACTN</name>
<evidence type="ECO:0000256" key="1">
    <source>
        <dbReference type="ARBA" id="ARBA00005715"/>
    </source>
</evidence>
<evidence type="ECO:0000259" key="7">
    <source>
        <dbReference type="Pfam" id="PF07005"/>
    </source>
</evidence>
<proteinExistence type="inferred from homology"/>